<dbReference type="GO" id="GO:0003677">
    <property type="term" value="F:DNA binding"/>
    <property type="evidence" value="ECO:0007669"/>
    <property type="project" value="InterPro"/>
</dbReference>
<dbReference type="InterPro" id="IPR011335">
    <property type="entry name" value="Restrct_endonuc-II-like"/>
</dbReference>
<dbReference type="Pfam" id="PF04471">
    <property type="entry name" value="Mrr_cat"/>
    <property type="match status" value="1"/>
</dbReference>
<evidence type="ECO:0000313" key="4">
    <source>
        <dbReference type="EMBL" id="SFI87639.1"/>
    </source>
</evidence>
<evidence type="ECO:0000256" key="1">
    <source>
        <dbReference type="SAM" id="MobiDB-lite"/>
    </source>
</evidence>
<dbReference type="RefSeq" id="WP_092052259.1">
    <property type="nucleotide sequence ID" value="NZ_FOQD01000013.1"/>
</dbReference>
<evidence type="ECO:0000313" key="5">
    <source>
        <dbReference type="Proteomes" id="UP000199518"/>
    </source>
</evidence>
<dbReference type="InterPro" id="IPR007560">
    <property type="entry name" value="Restrct_endonuc_IV_Mrr"/>
</dbReference>
<dbReference type="Gene3D" id="3.40.1350.10">
    <property type="match status" value="1"/>
</dbReference>
<feature type="region of interest" description="Disordered" evidence="1">
    <location>
        <begin position="111"/>
        <end position="130"/>
    </location>
</feature>
<dbReference type="InterPro" id="IPR025745">
    <property type="entry name" value="Mrr-like_N_dom"/>
</dbReference>
<dbReference type="PANTHER" id="PTHR30015">
    <property type="entry name" value="MRR RESTRICTION SYSTEM PROTEIN"/>
    <property type="match status" value="1"/>
</dbReference>
<dbReference type="InterPro" id="IPR052906">
    <property type="entry name" value="Type_IV_Methyl-Rstrct_Enzyme"/>
</dbReference>
<dbReference type="SUPFAM" id="SSF52980">
    <property type="entry name" value="Restriction endonuclease-like"/>
    <property type="match status" value="1"/>
</dbReference>
<protein>
    <submittedName>
        <fullName evidence="4">Restriction system protein</fullName>
    </submittedName>
</protein>
<dbReference type="GO" id="GO:0009307">
    <property type="term" value="P:DNA restriction-modification system"/>
    <property type="evidence" value="ECO:0007669"/>
    <property type="project" value="InterPro"/>
</dbReference>
<reference evidence="5" key="1">
    <citation type="submission" date="2016-10" db="EMBL/GenBank/DDBJ databases">
        <authorList>
            <person name="Varghese N."/>
            <person name="Submissions S."/>
        </authorList>
    </citation>
    <scope>NUCLEOTIDE SEQUENCE [LARGE SCALE GENOMIC DNA]</scope>
    <source>
        <strain evidence="5">DSM 26348</strain>
    </source>
</reference>
<organism evidence="4 5">
    <name type="scientific">Planctomicrobium piriforme</name>
    <dbReference type="NCBI Taxonomy" id="1576369"/>
    <lineage>
        <taxon>Bacteria</taxon>
        <taxon>Pseudomonadati</taxon>
        <taxon>Planctomycetota</taxon>
        <taxon>Planctomycetia</taxon>
        <taxon>Planctomycetales</taxon>
        <taxon>Planctomycetaceae</taxon>
        <taxon>Planctomicrobium</taxon>
    </lineage>
</organism>
<sequence>MAQIIGQYVNPVLEALRSLGGSARPGEVCEYVANRLGLVGSPVMEETLKSGVSKFENKIAWVRQYLVAAGYIDNSTRGVWSLTDKGKNSGPLSERQIGEMLLEIQRQGKVLREQRADPEDEDDDSDEPIPEQLDYRAQLLTTLRELSPSGFEQLCQRLLRESGFEQVTVTGKSGDGGIDGIGVLRVNPFVAFKVLFQCKRYTRSVSPSEIRDFRGGMLGRADKGIFLTTGTFSVQAHGEAIRDGVPPIELVDGERLIKLFESLELGLAPRTTYDVDAAFFEQFR</sequence>
<feature type="compositionally biased region" description="Acidic residues" evidence="1">
    <location>
        <begin position="118"/>
        <end position="129"/>
    </location>
</feature>
<proteinExistence type="predicted"/>
<gene>
    <name evidence="4" type="ORF">SAMN05421753_11352</name>
</gene>
<evidence type="ECO:0000259" key="3">
    <source>
        <dbReference type="Pfam" id="PF14338"/>
    </source>
</evidence>
<dbReference type="InterPro" id="IPR011856">
    <property type="entry name" value="tRNA_endonuc-like_dom_sf"/>
</dbReference>
<evidence type="ECO:0000259" key="2">
    <source>
        <dbReference type="Pfam" id="PF04471"/>
    </source>
</evidence>
<dbReference type="GO" id="GO:0015666">
    <property type="term" value="F:restriction endodeoxyribonuclease activity"/>
    <property type="evidence" value="ECO:0007669"/>
    <property type="project" value="TreeGrafter"/>
</dbReference>
<name>A0A1I3LSB0_9PLAN</name>
<dbReference type="PANTHER" id="PTHR30015:SF7">
    <property type="entry name" value="TYPE IV METHYL-DIRECTED RESTRICTION ENZYME ECOKMRR"/>
    <property type="match status" value="1"/>
</dbReference>
<dbReference type="Proteomes" id="UP000199518">
    <property type="component" value="Unassembled WGS sequence"/>
</dbReference>
<keyword evidence="5" id="KW-1185">Reference proteome</keyword>
<feature type="domain" description="Restriction endonuclease type IV Mrr" evidence="2">
    <location>
        <begin position="143"/>
        <end position="259"/>
    </location>
</feature>
<dbReference type="OrthoDB" id="9803736at2"/>
<dbReference type="STRING" id="1576369.SAMN05421753_11352"/>
<dbReference type="Pfam" id="PF14338">
    <property type="entry name" value="Mrr_N"/>
    <property type="match status" value="1"/>
</dbReference>
<feature type="domain" description="Restriction system protein Mrr-like N-terminal" evidence="3">
    <location>
        <begin position="7"/>
        <end position="88"/>
    </location>
</feature>
<accession>A0A1I3LSB0</accession>
<dbReference type="EMBL" id="FOQD01000013">
    <property type="protein sequence ID" value="SFI87639.1"/>
    <property type="molecule type" value="Genomic_DNA"/>
</dbReference>
<dbReference type="AlphaFoldDB" id="A0A1I3LSB0"/>